<protein>
    <submittedName>
        <fullName evidence="2">PD-(D/E)XK nuclease superfamily protein</fullName>
    </submittedName>
</protein>
<reference evidence="3" key="1">
    <citation type="submission" date="2017-09" db="EMBL/GenBank/DDBJ databases">
        <authorList>
            <person name="Varghese N."/>
            <person name="Submissions S."/>
        </authorList>
    </citation>
    <scope>NUCLEOTIDE SEQUENCE [LARGE SCALE GENOMIC DNA]</scope>
    <source>
        <strain evidence="3">MSL47</strain>
    </source>
</reference>
<proteinExistence type="predicted"/>
<dbReference type="Pfam" id="PF09820">
    <property type="entry name" value="AAA-ATPase_like"/>
    <property type="match status" value="1"/>
</dbReference>
<evidence type="ECO:0000313" key="2">
    <source>
        <dbReference type="EMBL" id="SNY47907.1"/>
    </source>
</evidence>
<gene>
    <name evidence="2" type="ORF">SAMN06265827_1614</name>
</gene>
<feature type="domain" description="AAA-ATPase-like" evidence="1">
    <location>
        <begin position="5"/>
        <end position="230"/>
    </location>
</feature>
<dbReference type="PANTHER" id="PTHR34825:SF1">
    <property type="entry name" value="AAA-ATPASE-LIKE DOMAIN-CONTAINING PROTEIN"/>
    <property type="match status" value="1"/>
</dbReference>
<dbReference type="Gene3D" id="3.40.50.300">
    <property type="entry name" value="P-loop containing nucleotide triphosphate hydrolases"/>
    <property type="match status" value="1"/>
</dbReference>
<dbReference type="AlphaFoldDB" id="A0A285IJH7"/>
<dbReference type="Proteomes" id="UP000219573">
    <property type="component" value="Unassembled WGS sequence"/>
</dbReference>
<keyword evidence="3" id="KW-1185">Reference proteome</keyword>
<dbReference type="PANTHER" id="PTHR34825">
    <property type="entry name" value="CONSERVED PROTEIN, WITH A WEAK D-GALACTARATE DEHYDRATASE/ALTRONATE HYDROLASE DOMAIN"/>
    <property type="match status" value="1"/>
</dbReference>
<dbReference type="OrthoDB" id="1050390at2"/>
<dbReference type="InterPro" id="IPR027417">
    <property type="entry name" value="P-loop_NTPase"/>
</dbReference>
<organism evidence="2 3">
    <name type="scientific">Orenia metallireducens</name>
    <dbReference type="NCBI Taxonomy" id="1413210"/>
    <lineage>
        <taxon>Bacteria</taxon>
        <taxon>Bacillati</taxon>
        <taxon>Bacillota</taxon>
        <taxon>Clostridia</taxon>
        <taxon>Halanaerobiales</taxon>
        <taxon>Halobacteroidaceae</taxon>
        <taxon>Orenia</taxon>
    </lineage>
</organism>
<evidence type="ECO:0000259" key="1">
    <source>
        <dbReference type="Pfam" id="PF09820"/>
    </source>
</evidence>
<dbReference type="Pfam" id="PF08011">
    <property type="entry name" value="PDDEXK_9"/>
    <property type="match status" value="1"/>
</dbReference>
<accession>A0A285IJH7</accession>
<dbReference type="RefSeq" id="WP_097019687.1">
    <property type="nucleotide sequence ID" value="NZ_OBDZ01000061.1"/>
</dbReference>
<evidence type="ECO:0000313" key="3">
    <source>
        <dbReference type="Proteomes" id="UP000219573"/>
    </source>
</evidence>
<dbReference type="InterPro" id="IPR012547">
    <property type="entry name" value="PDDEXK_9"/>
</dbReference>
<dbReference type="EMBL" id="OBDZ01000061">
    <property type="protein sequence ID" value="SNY47907.1"/>
    <property type="molecule type" value="Genomic_DNA"/>
</dbReference>
<sequence>MKKLPIGISDFKELIENGHYFVDKSLFIKDIIDEDAKVILLPRPRRFGKTLNISMLKYFFEKSNKNNSYLFDSLKIKELGRSYLDRQGKSPVIFLTFKGVKNTIWEDCLENIKDIISMEYERHAYLLEGNLLSNKERIIYQNIVNLSATKVHYQKALSKLTLYLERYHGDKAIVLIDEYDQPIQSGYMNGYYEEIINFMRGFLESGLKDNTSLEKGVLTGILRVAKESIFSGLNNLLVSTLLDTKYDNYFGLLETEVEEIFNDYNLNYKLEEIKEWYNGYYFGDKTLYNPWSIINCIYYQGELKPYWINTSGNEIIKDLIINGDSEIKSDIELLIKDQSIEKKIDENIVFGDIDKKSSSLWSFLLLSGYLRASDSERRGARLYCNLEIPNQEVKYIYEEIVLDWFEENITSQKLKLMLEALTNGDIEVFSSVFREFVLNSMSSFDIGGNEPEKVYHAFVLGLLLNLRDSYQVKSNRESGYGRYDVMIIPDKKDKLGIIMEFKKVNEYKKESLEEAVEDALKQIKEKRYKQELLAQGIDNVLEIGIAFSGKEVAVKSEDKG</sequence>
<dbReference type="InterPro" id="IPR018631">
    <property type="entry name" value="AAA-ATPase-like_dom"/>
</dbReference>
<name>A0A285IJH7_9FIRM</name>